<gene>
    <name evidence="2" type="ORF">FB45DRAFT_927262</name>
</gene>
<proteinExistence type="predicted"/>
<protein>
    <submittedName>
        <fullName evidence="2">Uncharacterized protein</fullName>
    </submittedName>
</protein>
<accession>A0AAD7BIQ6</accession>
<evidence type="ECO:0000313" key="2">
    <source>
        <dbReference type="EMBL" id="KAJ7622216.1"/>
    </source>
</evidence>
<dbReference type="Proteomes" id="UP001221142">
    <property type="component" value="Unassembled WGS sequence"/>
</dbReference>
<evidence type="ECO:0000313" key="3">
    <source>
        <dbReference type="Proteomes" id="UP001221142"/>
    </source>
</evidence>
<keyword evidence="3" id="KW-1185">Reference proteome</keyword>
<reference evidence="2" key="1">
    <citation type="submission" date="2023-03" db="EMBL/GenBank/DDBJ databases">
        <title>Massive genome expansion in bonnet fungi (Mycena s.s.) driven by repeated elements and novel gene families across ecological guilds.</title>
        <authorList>
            <consortium name="Lawrence Berkeley National Laboratory"/>
            <person name="Harder C.B."/>
            <person name="Miyauchi S."/>
            <person name="Viragh M."/>
            <person name="Kuo A."/>
            <person name="Thoen E."/>
            <person name="Andreopoulos B."/>
            <person name="Lu D."/>
            <person name="Skrede I."/>
            <person name="Drula E."/>
            <person name="Henrissat B."/>
            <person name="Morin E."/>
            <person name="Kohler A."/>
            <person name="Barry K."/>
            <person name="LaButti K."/>
            <person name="Morin E."/>
            <person name="Salamov A."/>
            <person name="Lipzen A."/>
            <person name="Mereny Z."/>
            <person name="Hegedus B."/>
            <person name="Baldrian P."/>
            <person name="Stursova M."/>
            <person name="Weitz H."/>
            <person name="Taylor A."/>
            <person name="Grigoriev I.V."/>
            <person name="Nagy L.G."/>
            <person name="Martin F."/>
            <person name="Kauserud H."/>
        </authorList>
    </citation>
    <scope>NUCLEOTIDE SEQUENCE</scope>
    <source>
        <strain evidence="2">9284</strain>
    </source>
</reference>
<feature type="region of interest" description="Disordered" evidence="1">
    <location>
        <begin position="62"/>
        <end position="144"/>
    </location>
</feature>
<dbReference type="AlphaFoldDB" id="A0AAD7BIQ6"/>
<dbReference type="EMBL" id="JARKIF010000015">
    <property type="protein sequence ID" value="KAJ7622216.1"/>
    <property type="molecule type" value="Genomic_DNA"/>
</dbReference>
<comment type="caution">
    <text evidence="2">The sequence shown here is derived from an EMBL/GenBank/DDBJ whole genome shotgun (WGS) entry which is preliminary data.</text>
</comment>
<sequence>MPDRHEAWRGLAVTSCSKFIYQTVPGKCPLFLLPPMQRLLSRLRAGLVWLFPELHLRARRSPHADPDLVQEATGEDPASTSSPFLGPVALDTSSSTAESSPEGLLHVGTNSSNVGAANEQDSEATSVSLDSGRTRSPSVDSRNEQIIAAPPAYSPYDPSAAGRNYHSEYLTSMQFFGPVRQVMNGGTIETLNLGDENAVHHHHHYISDPRRRGTHPDQMP</sequence>
<evidence type="ECO:0000256" key="1">
    <source>
        <dbReference type="SAM" id="MobiDB-lite"/>
    </source>
</evidence>
<feature type="compositionally biased region" description="Polar residues" evidence="1">
    <location>
        <begin position="123"/>
        <end position="140"/>
    </location>
</feature>
<name>A0AAD7BIQ6_9AGAR</name>
<organism evidence="2 3">
    <name type="scientific">Roridomyces roridus</name>
    <dbReference type="NCBI Taxonomy" id="1738132"/>
    <lineage>
        <taxon>Eukaryota</taxon>
        <taxon>Fungi</taxon>
        <taxon>Dikarya</taxon>
        <taxon>Basidiomycota</taxon>
        <taxon>Agaricomycotina</taxon>
        <taxon>Agaricomycetes</taxon>
        <taxon>Agaricomycetidae</taxon>
        <taxon>Agaricales</taxon>
        <taxon>Marasmiineae</taxon>
        <taxon>Mycenaceae</taxon>
        <taxon>Roridomyces</taxon>
    </lineage>
</organism>